<name>A0ACB5T878_AMBMO</name>
<reference evidence="1" key="1">
    <citation type="submission" date="2023-04" db="EMBL/GenBank/DDBJ databases">
        <title>Ambrosiozyma monospora NBRC 10751.</title>
        <authorList>
            <person name="Ichikawa N."/>
            <person name="Sato H."/>
            <person name="Tonouchi N."/>
        </authorList>
    </citation>
    <scope>NUCLEOTIDE SEQUENCE</scope>
    <source>
        <strain evidence="1">NBRC 10751</strain>
    </source>
</reference>
<dbReference type="EMBL" id="BSXS01004796">
    <property type="protein sequence ID" value="GME83502.1"/>
    <property type="molecule type" value="Genomic_DNA"/>
</dbReference>
<keyword evidence="2" id="KW-1185">Reference proteome</keyword>
<sequence length="114" mass="13147">MTSNNLELALKLISVQVEKRRVQLDNDSVFILFKIVNSSSALQPFFMQVVSVVSEWIRLDNDTLNYVANHLLKQKNIDSLSQFLQFVEKKKYALDEQTIQNINNIIEVNTTSKS</sequence>
<evidence type="ECO:0000313" key="2">
    <source>
        <dbReference type="Proteomes" id="UP001165064"/>
    </source>
</evidence>
<accession>A0ACB5T878</accession>
<evidence type="ECO:0000313" key="1">
    <source>
        <dbReference type="EMBL" id="GME83502.1"/>
    </source>
</evidence>
<gene>
    <name evidence="1" type="ORF">Amon02_000621400</name>
</gene>
<protein>
    <submittedName>
        <fullName evidence="1">Unnamed protein product</fullName>
    </submittedName>
</protein>
<proteinExistence type="predicted"/>
<comment type="caution">
    <text evidence="1">The sequence shown here is derived from an EMBL/GenBank/DDBJ whole genome shotgun (WGS) entry which is preliminary data.</text>
</comment>
<dbReference type="Proteomes" id="UP001165064">
    <property type="component" value="Unassembled WGS sequence"/>
</dbReference>
<organism evidence="1 2">
    <name type="scientific">Ambrosiozyma monospora</name>
    <name type="common">Yeast</name>
    <name type="synonym">Endomycopsis monosporus</name>
    <dbReference type="NCBI Taxonomy" id="43982"/>
    <lineage>
        <taxon>Eukaryota</taxon>
        <taxon>Fungi</taxon>
        <taxon>Dikarya</taxon>
        <taxon>Ascomycota</taxon>
        <taxon>Saccharomycotina</taxon>
        <taxon>Pichiomycetes</taxon>
        <taxon>Pichiales</taxon>
        <taxon>Pichiaceae</taxon>
        <taxon>Ambrosiozyma</taxon>
    </lineage>
</organism>